<dbReference type="EMBL" id="JYDR01000215">
    <property type="protein sequence ID" value="KRY65357.1"/>
    <property type="molecule type" value="Genomic_DNA"/>
</dbReference>
<dbReference type="Proteomes" id="UP000054632">
    <property type="component" value="Unassembled WGS sequence"/>
</dbReference>
<accession>A0A0V1DV00</accession>
<proteinExistence type="predicted"/>
<evidence type="ECO:0000313" key="1">
    <source>
        <dbReference type="EMBL" id="KRY65357.1"/>
    </source>
</evidence>
<dbReference type="AlphaFoldDB" id="A0A0V1DV00"/>
<organism evidence="1 2">
    <name type="scientific">Trichinella pseudospiralis</name>
    <name type="common">Parasitic roundworm</name>
    <dbReference type="NCBI Taxonomy" id="6337"/>
    <lineage>
        <taxon>Eukaryota</taxon>
        <taxon>Metazoa</taxon>
        <taxon>Ecdysozoa</taxon>
        <taxon>Nematoda</taxon>
        <taxon>Enoplea</taxon>
        <taxon>Dorylaimia</taxon>
        <taxon>Trichinellida</taxon>
        <taxon>Trichinellidae</taxon>
        <taxon>Trichinella</taxon>
    </lineage>
</organism>
<comment type="caution">
    <text evidence="1">The sequence shown here is derived from an EMBL/GenBank/DDBJ whole genome shotgun (WGS) entry which is preliminary data.</text>
</comment>
<evidence type="ECO:0000313" key="2">
    <source>
        <dbReference type="Proteomes" id="UP000054632"/>
    </source>
</evidence>
<reference evidence="1 2" key="1">
    <citation type="submission" date="2015-01" db="EMBL/GenBank/DDBJ databases">
        <title>Evolution of Trichinella species and genotypes.</title>
        <authorList>
            <person name="Korhonen P.K."/>
            <person name="Edoardo P."/>
            <person name="Giuseppe L.R."/>
            <person name="Gasser R.B."/>
        </authorList>
    </citation>
    <scope>NUCLEOTIDE SEQUENCE [LARGE SCALE GENOMIC DNA]</scope>
    <source>
        <strain evidence="1">ISS13</strain>
    </source>
</reference>
<protein>
    <submittedName>
        <fullName evidence="1">Uncharacterized protein</fullName>
    </submittedName>
</protein>
<sequence length="44" mass="5117">MKVFTILLISEEIGCHEQCGESPSFFKISRDVFNLGEPKYSHWI</sequence>
<name>A0A0V1DV00_TRIPS</name>
<gene>
    <name evidence="1" type="ORF">T4A_12601</name>
</gene>